<keyword evidence="2" id="KW-1185">Reference proteome</keyword>
<name>A0A7I4YCA6_HAECO</name>
<dbReference type="OrthoDB" id="5870516at2759"/>
<dbReference type="PANTHER" id="PTHR33198">
    <property type="entry name" value="ANK_REP_REGION DOMAIN-CONTAINING PROTEIN-RELATED"/>
    <property type="match status" value="1"/>
</dbReference>
<dbReference type="AlphaFoldDB" id="A0A7I4YCA6"/>
<reference evidence="3" key="1">
    <citation type="submission" date="2020-12" db="UniProtKB">
        <authorList>
            <consortium name="WormBaseParasite"/>
        </authorList>
    </citation>
    <scope>IDENTIFICATION</scope>
    <source>
        <strain evidence="3">MHco3</strain>
    </source>
</reference>
<sequence length="289" mass="32224">MEPVFGVDSKDGKMLASTSGPTVLMDSGTLEAYRGRPPGPYVPGTSWRTWWRLFTNFLTLRKVVEEKEKRLVFLQEVGNSNYELLESLLQGQELESTDLASLSNAMEKHFQPKKLVLAERFGLMSKMQKPGQPLQEFYAELQKAANGCRFEDIKNYRDAMVTMVFIGGLQSLETRKRLLEKEDLTSKEALEQAEAWERVGVNAPHLKEGPQPLGIAQVKPKRMNSKQGRVGRPQALEKNVKRLGKCPARERAACNVCGKSTTSTDSAETKSGGEAARIGSQWISTSSRV</sequence>
<dbReference type="Proteomes" id="UP000025227">
    <property type="component" value="Unplaced"/>
</dbReference>
<evidence type="ECO:0000256" key="1">
    <source>
        <dbReference type="SAM" id="MobiDB-lite"/>
    </source>
</evidence>
<dbReference type="PANTHER" id="PTHR33198:SF19">
    <property type="entry name" value="CCHC-TYPE DOMAIN-CONTAINING PROTEIN"/>
    <property type="match status" value="1"/>
</dbReference>
<feature type="region of interest" description="Disordered" evidence="1">
    <location>
        <begin position="256"/>
        <end position="289"/>
    </location>
</feature>
<evidence type="ECO:0000313" key="3">
    <source>
        <dbReference type="WBParaSite" id="HCON_00080590-00001"/>
    </source>
</evidence>
<evidence type="ECO:0000313" key="2">
    <source>
        <dbReference type="Proteomes" id="UP000025227"/>
    </source>
</evidence>
<dbReference type="OMA" id="KAYFITI"/>
<protein>
    <submittedName>
        <fullName evidence="3">Retrotrans_gag domain-containing protein</fullName>
    </submittedName>
</protein>
<accession>A0A7I4YCA6</accession>
<proteinExistence type="predicted"/>
<dbReference type="WBParaSite" id="HCON_00080590-00001">
    <property type="protein sequence ID" value="HCON_00080590-00001"/>
    <property type="gene ID" value="HCON_00080590"/>
</dbReference>
<organism evidence="2 3">
    <name type="scientific">Haemonchus contortus</name>
    <name type="common">Barber pole worm</name>
    <dbReference type="NCBI Taxonomy" id="6289"/>
    <lineage>
        <taxon>Eukaryota</taxon>
        <taxon>Metazoa</taxon>
        <taxon>Ecdysozoa</taxon>
        <taxon>Nematoda</taxon>
        <taxon>Chromadorea</taxon>
        <taxon>Rhabditida</taxon>
        <taxon>Rhabditina</taxon>
        <taxon>Rhabditomorpha</taxon>
        <taxon>Strongyloidea</taxon>
        <taxon>Trichostrongylidae</taxon>
        <taxon>Haemonchus</taxon>
    </lineage>
</organism>